<comment type="caution">
    <text evidence="5">The sequence shown here is derived from an EMBL/GenBank/DDBJ whole genome shotgun (WGS) entry which is preliminary data.</text>
</comment>
<reference evidence="5 6" key="1">
    <citation type="submission" date="2024-10" db="EMBL/GenBank/DDBJ databases">
        <authorList>
            <person name="Riesco R."/>
        </authorList>
    </citation>
    <scope>NUCLEOTIDE SEQUENCE [LARGE SCALE GENOMIC DNA]</scope>
    <source>
        <strain evidence="5 6">NCIMB 15449</strain>
    </source>
</reference>
<dbReference type="Gene3D" id="1.10.10.10">
    <property type="entry name" value="Winged helix-like DNA-binding domain superfamily/Winged helix DNA-binding domain"/>
    <property type="match status" value="1"/>
</dbReference>
<evidence type="ECO:0000256" key="2">
    <source>
        <dbReference type="ARBA" id="ARBA00023125"/>
    </source>
</evidence>
<organism evidence="5 6">
    <name type="scientific">Antrihabitans spumae</name>
    <dbReference type="NCBI Taxonomy" id="3373370"/>
    <lineage>
        <taxon>Bacteria</taxon>
        <taxon>Bacillati</taxon>
        <taxon>Actinomycetota</taxon>
        <taxon>Actinomycetes</taxon>
        <taxon>Mycobacteriales</taxon>
        <taxon>Nocardiaceae</taxon>
        <taxon>Antrihabitans</taxon>
    </lineage>
</organism>
<keyword evidence="1" id="KW-0805">Transcription regulation</keyword>
<dbReference type="PANTHER" id="PTHR33154:SF33">
    <property type="entry name" value="TRANSCRIPTIONAL REPRESSOR SDPR"/>
    <property type="match status" value="1"/>
</dbReference>
<dbReference type="PANTHER" id="PTHR33154">
    <property type="entry name" value="TRANSCRIPTIONAL REGULATOR, ARSR FAMILY"/>
    <property type="match status" value="1"/>
</dbReference>
<dbReference type="SUPFAM" id="SSF46785">
    <property type="entry name" value="Winged helix' DNA-binding domain"/>
    <property type="match status" value="1"/>
</dbReference>
<dbReference type="InterPro" id="IPR011991">
    <property type="entry name" value="ArsR-like_HTH"/>
</dbReference>
<dbReference type="NCBIfam" id="NF033788">
    <property type="entry name" value="HTH_metalloreg"/>
    <property type="match status" value="1"/>
</dbReference>
<evidence type="ECO:0000256" key="3">
    <source>
        <dbReference type="ARBA" id="ARBA00023163"/>
    </source>
</evidence>
<dbReference type="Proteomes" id="UP001609175">
    <property type="component" value="Unassembled WGS sequence"/>
</dbReference>
<name>A0ABW7JL49_9NOCA</name>
<dbReference type="Pfam" id="PF01022">
    <property type="entry name" value="HTH_5"/>
    <property type="match status" value="1"/>
</dbReference>
<keyword evidence="3" id="KW-0804">Transcription</keyword>
<gene>
    <name evidence="5" type="ORF">ACHIPZ_09730</name>
</gene>
<dbReference type="InterPro" id="IPR001845">
    <property type="entry name" value="HTH_ArsR_DNA-bd_dom"/>
</dbReference>
<protein>
    <submittedName>
        <fullName evidence="5">ArsR/SmtB family transcription factor</fullName>
    </submittedName>
</protein>
<accession>A0ABW7JL49</accession>
<keyword evidence="2" id="KW-0238">DNA-binding</keyword>
<evidence type="ECO:0000313" key="6">
    <source>
        <dbReference type="Proteomes" id="UP001609175"/>
    </source>
</evidence>
<dbReference type="PRINTS" id="PR00778">
    <property type="entry name" value="HTHARSR"/>
</dbReference>
<evidence type="ECO:0000259" key="4">
    <source>
        <dbReference type="PROSITE" id="PS50987"/>
    </source>
</evidence>
<dbReference type="CDD" id="cd00090">
    <property type="entry name" value="HTH_ARSR"/>
    <property type="match status" value="1"/>
</dbReference>
<sequence>MYPALTALAEPNRLQIVELLRDGPRSVGEIVTQLQLSQPQISRHLRILHEAGLVEVQPQAQQRIYSLHGRAFKDLDEWISTFRVVWEERLDSFESYMKTIRAEGR</sequence>
<dbReference type="InterPro" id="IPR051081">
    <property type="entry name" value="HTH_MetalResp_TranReg"/>
</dbReference>
<proteinExistence type="predicted"/>
<evidence type="ECO:0000256" key="1">
    <source>
        <dbReference type="ARBA" id="ARBA00023015"/>
    </source>
</evidence>
<dbReference type="InterPro" id="IPR036388">
    <property type="entry name" value="WH-like_DNA-bd_sf"/>
</dbReference>
<dbReference type="PROSITE" id="PS50987">
    <property type="entry name" value="HTH_ARSR_2"/>
    <property type="match status" value="1"/>
</dbReference>
<dbReference type="InterPro" id="IPR036390">
    <property type="entry name" value="WH_DNA-bd_sf"/>
</dbReference>
<dbReference type="RefSeq" id="WP_395113977.1">
    <property type="nucleotide sequence ID" value="NZ_JBIMSO010000040.1"/>
</dbReference>
<dbReference type="SMART" id="SM00418">
    <property type="entry name" value="HTH_ARSR"/>
    <property type="match status" value="1"/>
</dbReference>
<dbReference type="EMBL" id="JBIMSO010000040">
    <property type="protein sequence ID" value="MFH5208478.1"/>
    <property type="molecule type" value="Genomic_DNA"/>
</dbReference>
<feature type="domain" description="HTH arsR-type" evidence="4">
    <location>
        <begin position="1"/>
        <end position="87"/>
    </location>
</feature>
<evidence type="ECO:0000313" key="5">
    <source>
        <dbReference type="EMBL" id="MFH5208478.1"/>
    </source>
</evidence>